<dbReference type="InterPro" id="IPR050882">
    <property type="entry name" value="Prepilin_peptidase/N-MTase"/>
</dbReference>
<keyword evidence="5 9" id="KW-0812">Transmembrane</keyword>
<keyword evidence="3" id="KW-1003">Cell membrane</keyword>
<feature type="transmembrane region" description="Helical" evidence="10">
    <location>
        <begin position="268"/>
        <end position="295"/>
    </location>
</feature>
<dbReference type="InterPro" id="IPR010627">
    <property type="entry name" value="Prepilin_pept_A24_N"/>
</dbReference>
<dbReference type="PANTHER" id="PTHR30487">
    <property type="entry name" value="TYPE 4 PREPILIN-LIKE PROTEINS LEADER PEPTIDE-PROCESSING ENZYME"/>
    <property type="match status" value="1"/>
</dbReference>
<feature type="transmembrane region" description="Helical" evidence="10">
    <location>
        <begin position="228"/>
        <end position="256"/>
    </location>
</feature>
<evidence type="ECO:0000256" key="5">
    <source>
        <dbReference type="ARBA" id="ARBA00022692"/>
    </source>
</evidence>
<comment type="function">
    <text evidence="9">Plays an essential role in type IV pili and type II pseudopili formation by proteolytically removing the leader sequence from substrate proteins and subsequently monomethylating the alpha-amino group of the newly exposed N-terminal phenylalanine.</text>
</comment>
<evidence type="ECO:0000313" key="14">
    <source>
        <dbReference type="Proteomes" id="UP000017813"/>
    </source>
</evidence>
<keyword evidence="9" id="KW-0489">Methyltransferase</keyword>
<keyword evidence="14" id="KW-1185">Reference proteome</keyword>
<dbReference type="GO" id="GO:0005886">
    <property type="term" value="C:plasma membrane"/>
    <property type="evidence" value="ECO:0007669"/>
    <property type="project" value="UniProtKB-SubCell"/>
</dbReference>
<dbReference type="STRING" id="641147.HMPREF9021_00382"/>
<dbReference type="EMBL" id="ADCY02000006">
    <property type="protein sequence ID" value="EFG31978.2"/>
    <property type="molecule type" value="Genomic_DNA"/>
</dbReference>
<feature type="domain" description="Prepilin type IV endopeptidase peptidase" evidence="11">
    <location>
        <begin position="148"/>
        <end position="256"/>
    </location>
</feature>
<dbReference type="GO" id="GO:0032259">
    <property type="term" value="P:methylation"/>
    <property type="evidence" value="ECO:0007669"/>
    <property type="project" value="UniProtKB-KW"/>
</dbReference>
<dbReference type="GO" id="GO:0004190">
    <property type="term" value="F:aspartic-type endopeptidase activity"/>
    <property type="evidence" value="ECO:0007669"/>
    <property type="project" value="UniProtKB-EC"/>
</dbReference>
<evidence type="ECO:0000313" key="13">
    <source>
        <dbReference type="EMBL" id="EFG31978.2"/>
    </source>
</evidence>
<dbReference type="GO" id="GO:0006465">
    <property type="term" value="P:signal peptide processing"/>
    <property type="evidence" value="ECO:0007669"/>
    <property type="project" value="TreeGrafter"/>
</dbReference>
<dbReference type="Pfam" id="PF01478">
    <property type="entry name" value="Peptidase_A24"/>
    <property type="match status" value="1"/>
</dbReference>
<reference evidence="13 14" key="2">
    <citation type="submission" date="2011-10" db="EMBL/GenBank/DDBJ databases">
        <title>The Genome Sequence of Simonsiella muelleri ATCC 29453.</title>
        <authorList>
            <consortium name="The Broad Institute Genome Sequencing Platform"/>
            <consortium name="The Broad Institute Genome Sequencing Center for Infectious Disease"/>
            <person name="Earl A."/>
            <person name="Ward D."/>
            <person name="Feldgarden M."/>
            <person name="Gevers D."/>
            <person name="Izard J."/>
            <person name="Baranova O.V."/>
            <person name="Blanton J.M."/>
            <person name="Tanner A.C."/>
            <person name="Dewhirst F."/>
            <person name="Young S.K."/>
            <person name="Zeng Q."/>
            <person name="Gargeya S."/>
            <person name="Fitzgerald M."/>
            <person name="Haas B."/>
            <person name="Abouelleil A."/>
            <person name="Alvarado L."/>
            <person name="Arachchi H.M."/>
            <person name="Berlin A."/>
            <person name="Brown A."/>
            <person name="Chapman S.B."/>
            <person name="Chen Z."/>
            <person name="Dunbar C."/>
            <person name="Freedman E."/>
            <person name="Gearin G."/>
            <person name="Goldberg J."/>
            <person name="Griggs A."/>
            <person name="Gujja S."/>
            <person name="Heiman D."/>
            <person name="Howarth C."/>
            <person name="Larson L."/>
            <person name="Lui A."/>
            <person name="MacDonald P.J.P."/>
            <person name="Montmayeur A."/>
            <person name="Murphy C."/>
            <person name="Neiman D."/>
            <person name="Pearson M."/>
            <person name="Priest M."/>
            <person name="Roberts A."/>
            <person name="Saif S."/>
            <person name="Shea T."/>
            <person name="Shenoy N."/>
            <person name="Sisk P."/>
            <person name="Stolte C."/>
            <person name="Sykes S."/>
            <person name="Wortman J."/>
            <person name="Nusbaum C."/>
            <person name="Birren B."/>
        </authorList>
    </citation>
    <scope>NUCLEOTIDE SEQUENCE [LARGE SCALE GENOMIC DNA]</scope>
    <source>
        <strain evidence="13 14">ATCC 29453</strain>
    </source>
</reference>
<evidence type="ECO:0000256" key="4">
    <source>
        <dbReference type="ARBA" id="ARBA00022519"/>
    </source>
</evidence>
<evidence type="ECO:0000256" key="3">
    <source>
        <dbReference type="ARBA" id="ARBA00022475"/>
    </source>
</evidence>
<dbReference type="Gene3D" id="1.20.120.1220">
    <property type="match status" value="1"/>
</dbReference>
<dbReference type="InterPro" id="IPR000045">
    <property type="entry name" value="Prepilin_IV_endopep_pep"/>
</dbReference>
<comment type="subcellular location">
    <subcellularLocation>
        <location evidence="1">Cell inner membrane</location>
        <topology evidence="1">Multi-pass membrane protein</topology>
    </subcellularLocation>
    <subcellularLocation>
        <location evidence="9">Cell membrane</location>
        <topology evidence="9">Multi-pass membrane protein</topology>
    </subcellularLocation>
</comment>
<keyword evidence="7 10" id="KW-0472">Membrane</keyword>
<keyword evidence="9" id="KW-0378">Hydrolase</keyword>
<reference evidence="13 14" key="1">
    <citation type="submission" date="2010-03" db="EMBL/GenBank/DDBJ databases">
        <authorList>
            <consortium name="The Broad Institute Genome Sequencing Platform"/>
            <person name="Ward D."/>
            <person name="Earl A."/>
            <person name="Feldgarden M."/>
            <person name="Gevers D."/>
            <person name="Young S."/>
            <person name="Zeng Q."/>
            <person name="Koehrsen M."/>
            <person name="Alvarado L."/>
            <person name="Berlin A.M."/>
            <person name="Borenstein D."/>
            <person name="Chapman S.B."/>
            <person name="Chen Z."/>
            <person name="Engels R."/>
            <person name="Freedman E."/>
            <person name="Gellesch M."/>
            <person name="Goldberg J."/>
            <person name="Griggs A."/>
            <person name="Gujja S."/>
            <person name="Heilman E.R."/>
            <person name="Heiman D.I."/>
            <person name="Hepburn T.A."/>
            <person name="Howarth C."/>
            <person name="Jen D."/>
            <person name="Larson L."/>
            <person name="Mehta T."/>
            <person name="Park D."/>
            <person name="Pearson M."/>
            <person name="Richards J."/>
            <person name="Roberts A."/>
            <person name="Saif S."/>
            <person name="Shea T.D."/>
            <person name="Shenoy N."/>
            <person name="Sisk P."/>
            <person name="Stolte C."/>
            <person name="Sykes S.N."/>
            <person name="Walk T."/>
            <person name="White J."/>
            <person name="Yandava C."/>
            <person name="Izard J."/>
            <person name="Baranova O.V."/>
            <person name="Blanton J.M."/>
            <person name="Tanner A.C."/>
            <person name="Dewhirst F."/>
            <person name="Haas B."/>
            <person name="Nusbaum C."/>
            <person name="Birren B."/>
        </authorList>
    </citation>
    <scope>NUCLEOTIDE SEQUENCE [LARGE SCALE GENOMIC DNA]</scope>
    <source>
        <strain evidence="13 14">ATCC 29453</strain>
    </source>
</reference>
<feature type="transmembrane region" description="Helical" evidence="10">
    <location>
        <begin position="182"/>
        <end position="208"/>
    </location>
</feature>
<dbReference type="Pfam" id="PF06750">
    <property type="entry name" value="A24_N_bact"/>
    <property type="match status" value="1"/>
</dbReference>
<accession>V9HMH3</accession>
<keyword evidence="9" id="KW-0808">Transferase</keyword>
<comment type="caution">
    <text evidence="13">The sequence shown here is derived from an EMBL/GenBank/DDBJ whole genome shotgun (WGS) entry which is preliminary data.</text>
</comment>
<dbReference type="InterPro" id="IPR014032">
    <property type="entry name" value="Peptidase_A24A_bac"/>
</dbReference>
<evidence type="ECO:0000256" key="6">
    <source>
        <dbReference type="ARBA" id="ARBA00022989"/>
    </source>
</evidence>
<gene>
    <name evidence="13" type="ORF">HMPREF9021_00382</name>
</gene>
<dbReference type="EC" id="3.4.23.43" evidence="9"/>
<sequence>MENMAIFMAVLFGLLVGSFLNVVIYRLPVMLNREWNEAAREQLKLDDEFIQTLPENIAQTLRQRIGLTPEQMGVFTLSRPRSRCGNCGAPVRAWQNIPIISWLILRGKCHTCQTPISIRYPLVELLTGVLFGLVAWRYGWTEITVWGCLLTAMVIAMTFIDADTQILPDDLTKPLVWLGLLFNWRMGFVSWQQALLGAVIGYMSLYLLNKIHVILRGIDGMGQGDFKLLAAIGAWVGVANLPIVVLMASVIGIVAALVKRVTKSQPMAFGPCLAIAGWFIFLFHQQATMAITWWLHKSGF</sequence>
<evidence type="ECO:0000256" key="1">
    <source>
        <dbReference type="ARBA" id="ARBA00004429"/>
    </source>
</evidence>
<dbReference type="EC" id="2.1.1.-" evidence="9"/>
<keyword evidence="9" id="KW-0645">Protease</keyword>
<evidence type="ECO:0000256" key="2">
    <source>
        <dbReference type="ARBA" id="ARBA00005801"/>
    </source>
</evidence>
<feature type="transmembrane region" description="Helical" evidence="10">
    <location>
        <begin position="143"/>
        <end position="162"/>
    </location>
</feature>
<feature type="transmembrane region" description="Helical" evidence="10">
    <location>
        <begin position="118"/>
        <end position="136"/>
    </location>
</feature>
<dbReference type="Proteomes" id="UP000017813">
    <property type="component" value="Unassembled WGS sequence"/>
</dbReference>
<organism evidence="13 14">
    <name type="scientific">Simonsiella muelleri ATCC 29453</name>
    <dbReference type="NCBI Taxonomy" id="641147"/>
    <lineage>
        <taxon>Bacteria</taxon>
        <taxon>Pseudomonadati</taxon>
        <taxon>Pseudomonadota</taxon>
        <taxon>Betaproteobacteria</taxon>
        <taxon>Neisseriales</taxon>
        <taxon>Neisseriaceae</taxon>
        <taxon>Simonsiella</taxon>
    </lineage>
</organism>
<dbReference type="KEGG" id="smur:BWP33_00680"/>
<keyword evidence="6 10" id="KW-1133">Transmembrane helix</keyword>
<dbReference type="GO" id="GO:0008168">
    <property type="term" value="F:methyltransferase activity"/>
    <property type="evidence" value="ECO:0007669"/>
    <property type="project" value="UniProtKB-KW"/>
</dbReference>
<dbReference type="HOGENOM" id="CLU_057101_0_0_4"/>
<evidence type="ECO:0000259" key="11">
    <source>
        <dbReference type="Pfam" id="PF01478"/>
    </source>
</evidence>
<protein>
    <recommendedName>
        <fullName evidence="9">Prepilin leader peptidase/N-methyltransferase</fullName>
        <ecNumber evidence="9">2.1.1.-</ecNumber>
        <ecNumber evidence="9">3.4.23.43</ecNumber>
    </recommendedName>
</protein>
<evidence type="ECO:0000259" key="12">
    <source>
        <dbReference type="Pfam" id="PF06750"/>
    </source>
</evidence>
<keyword evidence="9" id="KW-0511">Multifunctional enzyme</keyword>
<evidence type="ECO:0000256" key="9">
    <source>
        <dbReference type="RuleBase" id="RU003794"/>
    </source>
</evidence>
<dbReference type="eggNOG" id="COG1989">
    <property type="taxonomic scope" value="Bacteria"/>
</dbReference>
<dbReference type="RefSeq" id="WP_002641290.1">
    <property type="nucleotide sequence ID" value="NZ_CP019448.1"/>
</dbReference>
<dbReference type="AlphaFoldDB" id="V9HMH3"/>
<evidence type="ECO:0000256" key="7">
    <source>
        <dbReference type="ARBA" id="ARBA00023136"/>
    </source>
</evidence>
<dbReference type="PRINTS" id="PR00864">
    <property type="entry name" value="PREPILNPTASE"/>
</dbReference>
<name>V9HMH3_9NEIS</name>
<keyword evidence="4" id="KW-0997">Cell inner membrane</keyword>
<comment type="catalytic activity">
    <reaction evidence="9">
        <text>Typically cleaves a -Gly-|-Phe- bond to release an N-terminal, basic peptide of 5-8 residues from type IV prepilin, and then N-methylates the new N-terminal amino group, the methyl donor being S-adenosyl-L-methionine.</text>
        <dbReference type="EC" id="3.4.23.43"/>
    </reaction>
</comment>
<proteinExistence type="inferred from homology"/>
<evidence type="ECO:0000256" key="10">
    <source>
        <dbReference type="SAM" id="Phobius"/>
    </source>
</evidence>
<evidence type="ECO:0000256" key="8">
    <source>
        <dbReference type="RuleBase" id="RU003793"/>
    </source>
</evidence>
<comment type="similarity">
    <text evidence="2 8">Belongs to the peptidase A24 family.</text>
</comment>
<dbReference type="PANTHER" id="PTHR30487:SF0">
    <property type="entry name" value="PREPILIN LEADER PEPTIDASE_N-METHYLTRANSFERASE-RELATED"/>
    <property type="match status" value="1"/>
</dbReference>
<dbReference type="OrthoDB" id="9789291at2"/>
<feature type="domain" description="Prepilin peptidase A24 N-terminal" evidence="12">
    <location>
        <begin position="11"/>
        <end position="138"/>
    </location>
</feature>